<proteinExistence type="predicted"/>
<dbReference type="GO" id="GO:0006297">
    <property type="term" value="P:nucleotide-excision repair, DNA gap filling"/>
    <property type="evidence" value="ECO:0007669"/>
    <property type="project" value="TreeGrafter"/>
</dbReference>
<keyword evidence="2" id="KW-1185">Reference proteome</keyword>
<dbReference type="EMBL" id="CM007383">
    <property type="protein sequence ID" value="ONK74982.1"/>
    <property type="molecule type" value="Genomic_DNA"/>
</dbReference>
<dbReference type="SUPFAM" id="SSF50249">
    <property type="entry name" value="Nucleic acid-binding proteins"/>
    <property type="match status" value="1"/>
</dbReference>
<dbReference type="PANTHER" id="PTHR45997:SF1">
    <property type="entry name" value="DNA LIGASE 4"/>
    <property type="match status" value="1"/>
</dbReference>
<evidence type="ECO:0000313" key="2">
    <source>
        <dbReference type="Proteomes" id="UP000243459"/>
    </source>
</evidence>
<accession>A0A5P1F9Y8</accession>
<dbReference type="Proteomes" id="UP000243459">
    <property type="component" value="Chromosome 3"/>
</dbReference>
<dbReference type="InterPro" id="IPR029710">
    <property type="entry name" value="LIG4"/>
</dbReference>
<dbReference type="GO" id="GO:0005524">
    <property type="term" value="F:ATP binding"/>
    <property type="evidence" value="ECO:0007669"/>
    <property type="project" value="InterPro"/>
</dbReference>
<gene>
    <name evidence="1" type="ORF">A4U43_C03F12090</name>
</gene>
<evidence type="ECO:0000313" key="1">
    <source>
        <dbReference type="EMBL" id="ONK74982.1"/>
    </source>
</evidence>
<dbReference type="Gramene" id="ONK74982">
    <property type="protein sequence ID" value="ONK74982"/>
    <property type="gene ID" value="A4U43_C03F12090"/>
</dbReference>
<dbReference type="AlphaFoldDB" id="A0A5P1F9Y8"/>
<dbReference type="GO" id="GO:0003910">
    <property type="term" value="F:DNA ligase (ATP) activity"/>
    <property type="evidence" value="ECO:0007669"/>
    <property type="project" value="InterPro"/>
</dbReference>
<dbReference type="GO" id="GO:0032807">
    <property type="term" value="C:DNA ligase IV complex"/>
    <property type="evidence" value="ECO:0007669"/>
    <property type="project" value="TreeGrafter"/>
</dbReference>
<dbReference type="InterPro" id="IPR012340">
    <property type="entry name" value="NA-bd_OB-fold"/>
</dbReference>
<dbReference type="Gene3D" id="2.40.50.140">
    <property type="entry name" value="Nucleic acid-binding proteins"/>
    <property type="match status" value="1"/>
</dbReference>
<organism evidence="1 2">
    <name type="scientific">Asparagus officinalis</name>
    <name type="common">Garden asparagus</name>
    <dbReference type="NCBI Taxonomy" id="4686"/>
    <lineage>
        <taxon>Eukaryota</taxon>
        <taxon>Viridiplantae</taxon>
        <taxon>Streptophyta</taxon>
        <taxon>Embryophyta</taxon>
        <taxon>Tracheophyta</taxon>
        <taxon>Spermatophyta</taxon>
        <taxon>Magnoliopsida</taxon>
        <taxon>Liliopsida</taxon>
        <taxon>Asparagales</taxon>
        <taxon>Asparagaceae</taxon>
        <taxon>Asparagoideae</taxon>
        <taxon>Asparagus</taxon>
    </lineage>
</organism>
<sequence>MLGYSMGCGNVYLEYSDTCLPCRKNEYPKSPPRFYEVTSHSKERPDVWIDSPDKSIILSIMSDIRTIKSGVFVAPYSLRFPRIQCVRYDKPWHECLDLQFALNHKNARRYCTDALSCVKPLCNLLPPKPFCGDSCTVEVGYGSSVALNHKNARRYCTDALSCVKPLCNLLPPKPFCGDSCTVEVGYGSSGW</sequence>
<dbReference type="GO" id="GO:0006303">
    <property type="term" value="P:double-strand break repair via nonhomologous end joining"/>
    <property type="evidence" value="ECO:0007669"/>
    <property type="project" value="TreeGrafter"/>
</dbReference>
<reference evidence="2" key="1">
    <citation type="journal article" date="2017" name="Nat. Commun.">
        <title>The asparagus genome sheds light on the origin and evolution of a young Y chromosome.</title>
        <authorList>
            <person name="Harkess A."/>
            <person name="Zhou J."/>
            <person name="Xu C."/>
            <person name="Bowers J.E."/>
            <person name="Van der Hulst R."/>
            <person name="Ayyampalayam S."/>
            <person name="Mercati F."/>
            <person name="Riccardi P."/>
            <person name="McKain M.R."/>
            <person name="Kakrana A."/>
            <person name="Tang H."/>
            <person name="Ray J."/>
            <person name="Groenendijk J."/>
            <person name="Arikit S."/>
            <person name="Mathioni S.M."/>
            <person name="Nakano M."/>
            <person name="Shan H."/>
            <person name="Telgmann-Rauber A."/>
            <person name="Kanno A."/>
            <person name="Yue Z."/>
            <person name="Chen H."/>
            <person name="Li W."/>
            <person name="Chen Y."/>
            <person name="Xu X."/>
            <person name="Zhang Y."/>
            <person name="Luo S."/>
            <person name="Chen H."/>
            <person name="Gao J."/>
            <person name="Mao Z."/>
            <person name="Pires J.C."/>
            <person name="Luo M."/>
            <person name="Kudrna D."/>
            <person name="Wing R.A."/>
            <person name="Meyers B.C."/>
            <person name="Yi K."/>
            <person name="Kong H."/>
            <person name="Lavrijsen P."/>
            <person name="Sunseri F."/>
            <person name="Falavigna A."/>
            <person name="Ye Y."/>
            <person name="Leebens-Mack J.H."/>
            <person name="Chen G."/>
        </authorList>
    </citation>
    <scope>NUCLEOTIDE SEQUENCE [LARGE SCALE GENOMIC DNA]</scope>
    <source>
        <strain evidence="2">cv. DH0086</strain>
    </source>
</reference>
<dbReference type="PANTHER" id="PTHR45997">
    <property type="entry name" value="DNA LIGASE 4"/>
    <property type="match status" value="1"/>
</dbReference>
<protein>
    <submittedName>
        <fullName evidence="1">Uncharacterized protein</fullName>
    </submittedName>
</protein>
<name>A0A5P1F9Y8_ASPOF</name>
<dbReference type="GO" id="GO:0003677">
    <property type="term" value="F:DNA binding"/>
    <property type="evidence" value="ECO:0007669"/>
    <property type="project" value="InterPro"/>
</dbReference>